<feature type="transmembrane region" description="Helical" evidence="2">
    <location>
        <begin position="54"/>
        <end position="76"/>
    </location>
</feature>
<evidence type="ECO:0000256" key="2">
    <source>
        <dbReference type="SAM" id="Phobius"/>
    </source>
</evidence>
<dbReference type="EMBL" id="QYTV02000002">
    <property type="protein sequence ID" value="RST76395.1"/>
    <property type="molecule type" value="Genomic_DNA"/>
</dbReference>
<evidence type="ECO:0000313" key="3">
    <source>
        <dbReference type="EMBL" id="RST76395.1"/>
    </source>
</evidence>
<dbReference type="Pfam" id="PF11167">
    <property type="entry name" value="DUF2953"/>
    <property type="match status" value="1"/>
</dbReference>
<feature type="region of interest" description="Disordered" evidence="1">
    <location>
        <begin position="257"/>
        <end position="286"/>
    </location>
</feature>
<reference evidence="3" key="1">
    <citation type="submission" date="2018-12" db="EMBL/GenBank/DDBJ databases">
        <authorList>
            <person name="Sun L."/>
            <person name="Chen Z."/>
        </authorList>
    </citation>
    <scope>NUCLEOTIDE SEQUENCE [LARGE SCALE GENOMIC DNA]</scope>
    <source>
        <strain evidence="3">3-2-2</strain>
    </source>
</reference>
<proteinExistence type="predicted"/>
<evidence type="ECO:0000256" key="1">
    <source>
        <dbReference type="SAM" id="MobiDB-lite"/>
    </source>
</evidence>
<keyword evidence="2" id="KW-0472">Membrane</keyword>
<keyword evidence="4" id="KW-1185">Reference proteome</keyword>
<comment type="caution">
    <text evidence="3">The sequence shown here is derived from an EMBL/GenBank/DDBJ whole genome shotgun (WGS) entry which is preliminary data.</text>
</comment>
<dbReference type="AlphaFoldDB" id="A0A429Y4N7"/>
<keyword evidence="2" id="KW-1133">Transmembrane helix</keyword>
<gene>
    <name evidence="3" type="ORF">D4T97_006410</name>
</gene>
<organism evidence="3 4">
    <name type="scientific">Siminovitchia acidinfaciens</name>
    <dbReference type="NCBI Taxonomy" id="2321395"/>
    <lineage>
        <taxon>Bacteria</taxon>
        <taxon>Bacillati</taxon>
        <taxon>Bacillota</taxon>
        <taxon>Bacilli</taxon>
        <taxon>Bacillales</taxon>
        <taxon>Bacillaceae</taxon>
        <taxon>Siminovitchia</taxon>
    </lineage>
</organism>
<feature type="compositionally biased region" description="Basic and acidic residues" evidence="1">
    <location>
        <begin position="271"/>
        <end position="286"/>
    </location>
</feature>
<name>A0A429Y4N7_9BACI</name>
<sequence length="286" mass="32971">MSLPHLHQKSRHYTICLLTLPLFMTAMRRSNPLIRKRVYFFFASVRLITGGINMNGSMIGFVAAALLFVIVALLMSKVKLEFSFRMKNLSECTLNIHVKAVYGLIRIKRCLDIKELISQQVNDDETPRTIHKWQEKLKDAPTSSVIKEMKHPVLEAIKKLDILCFIWRSCAGLGDAALTGRLAGAAWSIKGVIEAWLKRYVPMKKDPEITFFPLFNSIGFESELSCMLSIRTGKAILTMFRLYKNWKKLNNRRIENNGTSNQGFNDDSDGEFERNDRREYNRWRSG</sequence>
<evidence type="ECO:0000313" key="4">
    <source>
        <dbReference type="Proteomes" id="UP000287156"/>
    </source>
</evidence>
<keyword evidence="2" id="KW-0812">Transmembrane</keyword>
<protein>
    <submittedName>
        <fullName evidence="3">DUF2953 domain-containing protein</fullName>
    </submittedName>
</protein>
<accession>A0A429Y4N7</accession>
<dbReference type="InterPro" id="IPR021338">
    <property type="entry name" value="DUF2953"/>
</dbReference>
<dbReference type="OrthoDB" id="1683589at2"/>
<dbReference type="Proteomes" id="UP000287156">
    <property type="component" value="Unassembled WGS sequence"/>
</dbReference>